<dbReference type="OrthoDB" id="1676631at2759"/>
<sequence length="279" mass="31780">MFSVFSSMETVSGNKHWSSDQLGGENLHALQKLGGILHCNKMQIAALELQSFSSPKNLSFSKLLESPASIRKHRAGDGLRFLDEIGKDFRGTDAMEERRREMFRLMNGKNPLTESRASSLNELVEISPTNSSRVKACSDSTKGKQLKQVSEAGKIKQLSKRLKTLEEETEPMKQEFFQHMEERKKLVAEIYQQFQTIHHCLQFENQELEEGSPDDGSSIVEFLKKAGLGLAGQKSYTDRHQDHALSEEDMERLIRWLQEAADAESERIAFKKWMRGLSN</sequence>
<evidence type="ECO:0000313" key="3">
    <source>
        <dbReference type="Proteomes" id="UP000886885"/>
    </source>
</evidence>
<dbReference type="AlphaFoldDB" id="A0A8X7ZZZ0"/>
<dbReference type="EMBL" id="JAAWWB010000006">
    <property type="protein sequence ID" value="KAG6780358.1"/>
    <property type="molecule type" value="Genomic_DNA"/>
</dbReference>
<accession>A0A8X7ZZZ0</accession>
<reference evidence="2" key="1">
    <citation type="journal article" date="2020" name="bioRxiv">
        <title>Hybrid origin of Populus tomentosa Carr. identified through genome sequencing and phylogenomic analysis.</title>
        <authorList>
            <person name="An X."/>
            <person name="Gao K."/>
            <person name="Chen Z."/>
            <person name="Li J."/>
            <person name="Yang X."/>
            <person name="Yang X."/>
            <person name="Zhou J."/>
            <person name="Guo T."/>
            <person name="Zhao T."/>
            <person name="Huang S."/>
            <person name="Miao D."/>
            <person name="Khan W.U."/>
            <person name="Rao P."/>
            <person name="Ye M."/>
            <person name="Lei B."/>
            <person name="Liao W."/>
            <person name="Wang J."/>
            <person name="Ji L."/>
            <person name="Li Y."/>
            <person name="Guo B."/>
            <person name="Mustafa N.S."/>
            <person name="Li S."/>
            <person name="Yun Q."/>
            <person name="Keller S.R."/>
            <person name="Mao J."/>
            <person name="Zhang R."/>
            <person name="Strauss S.H."/>
        </authorList>
    </citation>
    <scope>NUCLEOTIDE SEQUENCE</scope>
    <source>
        <strain evidence="2">GM15</strain>
        <tissue evidence="2">Leaf</tissue>
    </source>
</reference>
<keyword evidence="1" id="KW-0175">Coiled coil</keyword>
<evidence type="ECO:0000313" key="2">
    <source>
        <dbReference type="EMBL" id="KAG6780358.1"/>
    </source>
</evidence>
<gene>
    <name evidence="2" type="ORF">POTOM_013213</name>
</gene>
<proteinExistence type="predicted"/>
<organism evidence="2 3">
    <name type="scientific">Populus tomentosa</name>
    <name type="common">Chinese white poplar</name>
    <dbReference type="NCBI Taxonomy" id="118781"/>
    <lineage>
        <taxon>Eukaryota</taxon>
        <taxon>Viridiplantae</taxon>
        <taxon>Streptophyta</taxon>
        <taxon>Embryophyta</taxon>
        <taxon>Tracheophyta</taxon>
        <taxon>Spermatophyta</taxon>
        <taxon>Magnoliopsida</taxon>
        <taxon>eudicotyledons</taxon>
        <taxon>Gunneridae</taxon>
        <taxon>Pentapetalae</taxon>
        <taxon>rosids</taxon>
        <taxon>fabids</taxon>
        <taxon>Malpighiales</taxon>
        <taxon>Salicaceae</taxon>
        <taxon>Saliceae</taxon>
        <taxon>Populus</taxon>
    </lineage>
</organism>
<comment type="caution">
    <text evidence="2">The sequence shown here is derived from an EMBL/GenBank/DDBJ whole genome shotgun (WGS) entry which is preliminary data.</text>
</comment>
<name>A0A8X7ZZZ0_POPTO</name>
<evidence type="ECO:0000256" key="1">
    <source>
        <dbReference type="SAM" id="Coils"/>
    </source>
</evidence>
<keyword evidence="3" id="KW-1185">Reference proteome</keyword>
<protein>
    <submittedName>
        <fullName evidence="2">Uncharacterized protein</fullName>
    </submittedName>
</protein>
<feature type="coiled-coil region" evidence="1">
    <location>
        <begin position="148"/>
        <end position="175"/>
    </location>
</feature>
<dbReference type="Proteomes" id="UP000886885">
    <property type="component" value="Chromosome 3D"/>
</dbReference>